<evidence type="ECO:0000313" key="2">
    <source>
        <dbReference type="Proteomes" id="UP000886674"/>
    </source>
</evidence>
<sequence>MAEGTGITSATASIAAQLTKMAIIIGHVSDNSFCRVWVVSHSFMRRSVIDCQEWSCHNAPEGNQVQ</sequence>
<name>A0A9E4NK50_9GAMM</name>
<dbReference type="EMBL" id="JAEPCR010000051">
    <property type="protein sequence ID" value="MCG7978891.1"/>
    <property type="molecule type" value="Genomic_DNA"/>
</dbReference>
<evidence type="ECO:0000313" key="1">
    <source>
        <dbReference type="EMBL" id="MCG7978891.1"/>
    </source>
</evidence>
<organism evidence="1 2">
    <name type="scientific">Candidatus Thiodiazotropha taylori</name>
    <dbReference type="NCBI Taxonomy" id="2792791"/>
    <lineage>
        <taxon>Bacteria</taxon>
        <taxon>Pseudomonadati</taxon>
        <taxon>Pseudomonadota</taxon>
        <taxon>Gammaproteobacteria</taxon>
        <taxon>Chromatiales</taxon>
        <taxon>Sedimenticolaceae</taxon>
        <taxon>Candidatus Thiodiazotropha</taxon>
    </lineage>
</organism>
<comment type="caution">
    <text evidence="1">The sequence shown here is derived from an EMBL/GenBank/DDBJ whole genome shotgun (WGS) entry which is preliminary data.</text>
</comment>
<dbReference type="AlphaFoldDB" id="A0A9E4NK50"/>
<reference evidence="1" key="1">
    <citation type="journal article" date="2021" name="Proc. Natl. Acad. Sci. U.S.A.">
        <title>Global biogeography of chemosynthetic symbionts reveals both localized and globally distributed symbiont groups. .</title>
        <authorList>
            <person name="Osvatic J.T."/>
            <person name="Wilkins L.G.E."/>
            <person name="Leibrecht L."/>
            <person name="Leray M."/>
            <person name="Zauner S."/>
            <person name="Polzin J."/>
            <person name="Camacho Y."/>
            <person name="Gros O."/>
            <person name="van Gils J.A."/>
            <person name="Eisen J.A."/>
            <person name="Petersen J.M."/>
            <person name="Yuen B."/>
        </authorList>
    </citation>
    <scope>NUCLEOTIDE SEQUENCE</scope>
    <source>
        <strain evidence="1">MAGclacostrist055</strain>
    </source>
</reference>
<dbReference type="Proteomes" id="UP000886674">
    <property type="component" value="Unassembled WGS sequence"/>
</dbReference>
<proteinExistence type="predicted"/>
<protein>
    <submittedName>
        <fullName evidence="1">Uncharacterized protein</fullName>
    </submittedName>
</protein>
<accession>A0A9E4NK50</accession>
<gene>
    <name evidence="1" type="ORF">JAY77_12235</name>
</gene>